<evidence type="ECO:0000256" key="1">
    <source>
        <dbReference type="ARBA" id="ARBA00004123"/>
    </source>
</evidence>
<dbReference type="SUPFAM" id="SSF47113">
    <property type="entry name" value="Histone-fold"/>
    <property type="match status" value="1"/>
</dbReference>
<evidence type="ECO:0000259" key="7">
    <source>
        <dbReference type="Pfam" id="PF15511"/>
    </source>
</evidence>
<accession>A0ABQ7SQG6</accession>
<dbReference type="Gene3D" id="1.10.20.10">
    <property type="entry name" value="Histone, subunit A"/>
    <property type="match status" value="1"/>
</dbReference>
<name>A0ABQ7SQG6_PHRPL</name>
<reference evidence="8 9" key="1">
    <citation type="journal article" date="2022" name="Gigascience">
        <title>A chromosome-level genome assembly and annotation of the desert horned lizard, Phrynosoma platyrhinos, provides insight into chromosomal rearrangements among reptiles.</title>
        <authorList>
            <person name="Koochekian N."/>
            <person name="Ascanio A."/>
            <person name="Farleigh K."/>
            <person name="Card D.C."/>
            <person name="Schield D.R."/>
            <person name="Castoe T.A."/>
            <person name="Jezkova T."/>
        </authorList>
    </citation>
    <scope>NUCLEOTIDE SEQUENCE [LARGE SCALE GENOMIC DNA]</scope>
    <source>
        <strain evidence="8">NK-2021</strain>
    </source>
</reference>
<dbReference type="PANTHER" id="PTHR46904">
    <property type="entry name" value="CENTROMERE PROTEIN T"/>
    <property type="match status" value="1"/>
</dbReference>
<keyword evidence="5" id="KW-0539">Nucleus</keyword>
<dbReference type="InterPro" id="IPR028255">
    <property type="entry name" value="CENP-T"/>
</dbReference>
<dbReference type="CDD" id="cd22920">
    <property type="entry name" value="HFD_CENP-T"/>
    <property type="match status" value="1"/>
</dbReference>
<keyword evidence="9" id="KW-1185">Reference proteome</keyword>
<feature type="compositionally biased region" description="Polar residues" evidence="6">
    <location>
        <begin position="46"/>
        <end position="76"/>
    </location>
</feature>
<organism evidence="8 9">
    <name type="scientific">Phrynosoma platyrhinos</name>
    <name type="common">Desert horned lizard</name>
    <dbReference type="NCBI Taxonomy" id="52577"/>
    <lineage>
        <taxon>Eukaryota</taxon>
        <taxon>Metazoa</taxon>
        <taxon>Chordata</taxon>
        <taxon>Craniata</taxon>
        <taxon>Vertebrata</taxon>
        <taxon>Euteleostomi</taxon>
        <taxon>Lepidosauria</taxon>
        <taxon>Squamata</taxon>
        <taxon>Bifurcata</taxon>
        <taxon>Unidentata</taxon>
        <taxon>Episquamata</taxon>
        <taxon>Toxicofera</taxon>
        <taxon>Iguania</taxon>
        <taxon>Phrynosomatidae</taxon>
        <taxon>Phrynosomatinae</taxon>
        <taxon>Phrynosoma</taxon>
    </lineage>
</organism>
<dbReference type="InterPro" id="IPR009072">
    <property type="entry name" value="Histone-fold"/>
</dbReference>
<comment type="similarity">
    <text evidence="3">Belongs to the CENP-T/CNN1 family.</text>
</comment>
<evidence type="ECO:0000256" key="3">
    <source>
        <dbReference type="ARBA" id="ARBA00010137"/>
    </source>
</evidence>
<comment type="subcellular location">
    <subcellularLocation>
        <location evidence="2">Chromosome</location>
    </subcellularLocation>
    <subcellularLocation>
        <location evidence="1">Nucleus</location>
    </subcellularLocation>
</comment>
<feature type="domain" description="CENP-T/Histone H4 histone fold" evidence="7">
    <location>
        <begin position="285"/>
        <end position="359"/>
    </location>
</feature>
<gene>
    <name evidence="8" type="ORF">JD844_000278</name>
</gene>
<evidence type="ECO:0000313" key="8">
    <source>
        <dbReference type="EMBL" id="KAH0619558.1"/>
    </source>
</evidence>
<evidence type="ECO:0000256" key="5">
    <source>
        <dbReference type="ARBA" id="ARBA00023242"/>
    </source>
</evidence>
<dbReference type="InterPro" id="IPR035425">
    <property type="entry name" value="CENP-T/H4_C"/>
</dbReference>
<evidence type="ECO:0000256" key="2">
    <source>
        <dbReference type="ARBA" id="ARBA00004286"/>
    </source>
</evidence>
<keyword evidence="4" id="KW-0158">Chromosome</keyword>
<comment type="caution">
    <text evidence="8">The sequence shown here is derived from an EMBL/GenBank/DDBJ whole genome shotgun (WGS) entry which is preliminary data.</text>
</comment>
<feature type="region of interest" description="Disordered" evidence="6">
    <location>
        <begin position="34"/>
        <end position="125"/>
    </location>
</feature>
<evidence type="ECO:0000256" key="6">
    <source>
        <dbReference type="SAM" id="MobiDB-lite"/>
    </source>
</evidence>
<feature type="compositionally biased region" description="Basic and acidic residues" evidence="6">
    <location>
        <begin position="77"/>
        <end position="86"/>
    </location>
</feature>
<dbReference type="Pfam" id="PF15511">
    <property type="entry name" value="CENP-T_C"/>
    <property type="match status" value="1"/>
</dbReference>
<dbReference type="PANTHER" id="PTHR46904:SF1">
    <property type="entry name" value="CENTROMERE PROTEIN T"/>
    <property type="match status" value="1"/>
</dbReference>
<feature type="region of interest" description="Disordered" evidence="6">
    <location>
        <begin position="244"/>
        <end position="266"/>
    </location>
</feature>
<evidence type="ECO:0000256" key="4">
    <source>
        <dbReference type="ARBA" id="ARBA00022454"/>
    </source>
</evidence>
<dbReference type="Proteomes" id="UP000826234">
    <property type="component" value="Unassembled WGS sequence"/>
</dbReference>
<protein>
    <recommendedName>
        <fullName evidence="7">CENP-T/Histone H4 histone fold domain-containing protein</fullName>
    </recommendedName>
</protein>
<sequence>MFPTAQSYYVDSQTETLLSDGEMHTAATELFAQPQFSRQNEEVSVAHSQHASIQQSLTGESMLPSNQTPKQIAKSNRASERMESAQKESLTPESESMDGAGVVLKKKADSPAEEEQESLQDAAGGLLYSSQKKRLTRGSDDAGRVEAVVQESPVTPENVQENLTGNSFTKQLSSTPKHLNTAIQISQRISTETPAVSRTNTKELDPNPNPATKEIVERITQRTVKGSEPQEMLDMETEHSVIPEAETDSEEMSDAETDVEKTDPTGKTPAFVHARAFQCTPLLATPHTLKVAVSSVNLYFKHLTDDLEVYTNHARRKTTEPADMELLMRRQGLITDKTPLNVLIERHLPLEYRKLLIPVATSGNKVIPPKLQ</sequence>
<feature type="compositionally biased region" description="Acidic residues" evidence="6">
    <location>
        <begin position="245"/>
        <end position="257"/>
    </location>
</feature>
<evidence type="ECO:0000313" key="9">
    <source>
        <dbReference type="Proteomes" id="UP000826234"/>
    </source>
</evidence>
<dbReference type="EMBL" id="JAIPUX010003776">
    <property type="protein sequence ID" value="KAH0619558.1"/>
    <property type="molecule type" value="Genomic_DNA"/>
</dbReference>
<proteinExistence type="inferred from homology"/>